<evidence type="ECO:0000259" key="1">
    <source>
        <dbReference type="PROSITE" id="PS51502"/>
    </source>
</evidence>
<dbReference type="Gene3D" id="3.30.70.100">
    <property type="match status" value="1"/>
</dbReference>
<dbReference type="AlphaFoldDB" id="A0A1H6KMW0"/>
<dbReference type="PANTHER" id="PTHR37832:SF1">
    <property type="entry name" value="STRESS-RESPONSE A_B BARREL DOMAIN-CONTAINING PROTEIN"/>
    <property type="match status" value="1"/>
</dbReference>
<reference evidence="3 4" key="1">
    <citation type="submission" date="2016-10" db="EMBL/GenBank/DDBJ databases">
        <authorList>
            <person name="de Groot N.N."/>
        </authorList>
    </citation>
    <scope>NUCLEOTIDE SEQUENCE [LARGE SCALE GENOMIC DNA]</scope>
    <source>
        <strain evidence="3 4">D31d</strain>
    </source>
</reference>
<feature type="domain" description="Stress-response A/B barrel" evidence="1">
    <location>
        <begin position="2"/>
        <end position="99"/>
    </location>
</feature>
<dbReference type="PROSITE" id="PS51502">
    <property type="entry name" value="S_R_A_B_BARREL"/>
    <property type="match status" value="1"/>
</dbReference>
<sequence>MVKHIILWTLNPELSEEEKQTVKAGIKAGLEGLVGKVPGLLDVKVHIDGRLASSNADVMLDSTLESEEALKGYAVHPEHVAVANGKVRPYTVQRSCLDFEI</sequence>
<name>A0A1H6KMW0_XYLRU</name>
<dbReference type="OMA" id="RACIDFE"/>
<dbReference type="Proteomes" id="UP000887097">
    <property type="component" value="Unassembled WGS sequence"/>
</dbReference>
<dbReference type="Pfam" id="PF07876">
    <property type="entry name" value="Dabb"/>
    <property type="match status" value="1"/>
</dbReference>
<accession>A0A1H6KMW0</accession>
<dbReference type="InterPro" id="IPR013097">
    <property type="entry name" value="Dabb"/>
</dbReference>
<dbReference type="EMBL" id="BPTT01000001">
    <property type="protein sequence ID" value="GJG33095.1"/>
    <property type="molecule type" value="Genomic_DNA"/>
</dbReference>
<evidence type="ECO:0000313" key="3">
    <source>
        <dbReference type="EMBL" id="SEA42359.1"/>
    </source>
</evidence>
<reference evidence="2" key="2">
    <citation type="submission" date="2021-08" db="EMBL/GenBank/DDBJ databases">
        <title>Prevotella lacticifex sp. nov., isolated from rumen of cow.</title>
        <authorList>
            <person name="Shinkai T."/>
            <person name="Ikeyama N."/>
            <person name="Kumagai M."/>
            <person name="Ohmori H."/>
            <person name="Sakamoto M."/>
            <person name="Ohkuma M."/>
            <person name="Mitsumori M."/>
        </authorList>
    </citation>
    <scope>NUCLEOTIDE SEQUENCE</scope>
    <source>
        <strain evidence="2">JCM 8259</strain>
    </source>
</reference>
<evidence type="ECO:0000313" key="2">
    <source>
        <dbReference type="EMBL" id="GJG33095.1"/>
    </source>
</evidence>
<gene>
    <name evidence="2" type="ORF">PRMUPPPA20_12040</name>
    <name evidence="3" type="ORF">SAMN05216462_1493</name>
</gene>
<dbReference type="InterPro" id="IPR011008">
    <property type="entry name" value="Dimeric_a/b-barrel"/>
</dbReference>
<dbReference type="PANTHER" id="PTHR37832">
    <property type="entry name" value="BLL2683 PROTEIN"/>
    <property type="match status" value="1"/>
</dbReference>
<organism evidence="2 5">
    <name type="scientific">Xylanibacter ruminicola</name>
    <name type="common">Prevotella ruminicola</name>
    <dbReference type="NCBI Taxonomy" id="839"/>
    <lineage>
        <taxon>Bacteria</taxon>
        <taxon>Pseudomonadati</taxon>
        <taxon>Bacteroidota</taxon>
        <taxon>Bacteroidia</taxon>
        <taxon>Bacteroidales</taxon>
        <taxon>Prevotellaceae</taxon>
        <taxon>Xylanibacter</taxon>
    </lineage>
</organism>
<evidence type="ECO:0000313" key="5">
    <source>
        <dbReference type="Proteomes" id="UP000887097"/>
    </source>
</evidence>
<protein>
    <submittedName>
        <fullName evidence="3">Stress responsive A/B Barrel Domain</fullName>
    </submittedName>
    <submittedName>
        <fullName evidence="2">Stress responsive protein</fullName>
    </submittedName>
</protein>
<proteinExistence type="predicted"/>
<dbReference type="GeneID" id="31500239"/>
<dbReference type="OrthoDB" id="9808130at2"/>
<dbReference type="SMART" id="SM00886">
    <property type="entry name" value="Dabb"/>
    <property type="match status" value="1"/>
</dbReference>
<evidence type="ECO:0000313" key="4">
    <source>
        <dbReference type="Proteomes" id="UP000182257"/>
    </source>
</evidence>
<dbReference type="EMBL" id="FNRF01000002">
    <property type="protein sequence ID" value="SEA42359.1"/>
    <property type="molecule type" value="Genomic_DNA"/>
</dbReference>
<dbReference type="SUPFAM" id="SSF54909">
    <property type="entry name" value="Dimeric alpha+beta barrel"/>
    <property type="match status" value="1"/>
</dbReference>
<dbReference type="Proteomes" id="UP000182257">
    <property type="component" value="Unassembled WGS sequence"/>
</dbReference>
<dbReference type="RefSeq" id="WP_013065314.1">
    <property type="nucleotide sequence ID" value="NZ_BPTT01000001.1"/>
</dbReference>